<sequence length="316" mass="36927">MKNSQFVSKFHELTFKKRKHKFNSVSFLTALSGFIFTLAGLVLVVLLNTLSIYNQHNLYQKLWAQIVFGVLSFMTSQGNIMVLIYWLFFLVLFKTRIFATRKFGVFVWSYANFVMLAYWMIVFPQWISGNAFDNSAISMTSSIIQHLVTPLLFNIHMIASSNYPYQKRVKNVSGYIYSKTFILVLASYAVIYLAYVIGINFISLPIDTFRTDLHPVVAQNHSYITIYGLITNFNSHCFSTKYDESMHLVFDDASSGKLFNLLFLFAIFVFYILLGYLLIFINNRLCTSKNWRINYRKLTNNKDRYSHFITCLKKLR</sequence>
<feature type="transmembrane region" description="Helical" evidence="1">
    <location>
        <begin position="66"/>
        <end position="93"/>
    </location>
</feature>
<accession>A0A097ST47</accession>
<name>A0A097ST47_9BACT</name>
<evidence type="ECO:0000313" key="2">
    <source>
        <dbReference type="EMBL" id="AIV03766.1"/>
    </source>
</evidence>
<dbReference type="EMBL" id="CP007711">
    <property type="protein sequence ID" value="AIV03766.1"/>
    <property type="molecule type" value="Genomic_DNA"/>
</dbReference>
<organism evidence="2 3">
    <name type="scientific">Candidatus Malacoplasma girerdii</name>
    <dbReference type="NCBI Taxonomy" id="1318617"/>
    <lineage>
        <taxon>Bacteria</taxon>
        <taxon>Bacillati</taxon>
        <taxon>Mycoplasmatota</taxon>
        <taxon>Mycoplasmoidales</taxon>
        <taxon>Mycoplasmoidaceae</taxon>
        <taxon>Malacoplasma</taxon>
    </lineage>
</organism>
<proteinExistence type="predicted"/>
<keyword evidence="1" id="KW-0472">Membrane</keyword>
<feature type="transmembrane region" description="Helical" evidence="1">
    <location>
        <begin position="180"/>
        <end position="202"/>
    </location>
</feature>
<feature type="transmembrane region" description="Helical" evidence="1">
    <location>
        <begin position="105"/>
        <end position="127"/>
    </location>
</feature>
<dbReference type="AlphaFoldDB" id="A0A097ST47"/>
<protein>
    <submittedName>
        <fullName evidence="2">Uncharacterized protein</fullName>
    </submittedName>
</protein>
<feature type="transmembrane region" description="Helical" evidence="1">
    <location>
        <begin position="139"/>
        <end position="159"/>
    </location>
</feature>
<evidence type="ECO:0000313" key="3">
    <source>
        <dbReference type="Proteomes" id="UP000030066"/>
    </source>
</evidence>
<dbReference type="HOGENOM" id="CLU_879069_0_0_14"/>
<keyword evidence="3" id="KW-1185">Reference proteome</keyword>
<evidence type="ECO:0000256" key="1">
    <source>
        <dbReference type="SAM" id="Phobius"/>
    </source>
</evidence>
<reference evidence="2 3" key="1">
    <citation type="journal article" date="2014" name="PLoS ONE">
        <title>An emerging Mycoplasma associated with trichomoniasis, vaginal infection and disease.</title>
        <authorList>
            <consortium name="Vaginal Microbiome Consortium"/>
            <person name="Fettweis J.M."/>
            <person name="Serrano M.G."/>
            <person name="Huang B."/>
            <person name="Brooks J.P."/>
            <person name="Glascock A.L."/>
            <person name="Sheth N.U."/>
            <person name="Strauss J.F.III."/>
            <person name="Jefferson K.K."/>
            <person name="Buck G.A."/>
        </authorList>
    </citation>
    <scope>NUCLEOTIDE SEQUENCE [LARGE SCALE GENOMIC DNA]</scope>
    <source>
        <strain evidence="2 3">VCU_M1</strain>
    </source>
</reference>
<feature type="transmembrane region" description="Helical" evidence="1">
    <location>
        <begin position="258"/>
        <end position="281"/>
    </location>
</feature>
<keyword evidence="1" id="KW-0812">Transmembrane</keyword>
<dbReference type="Proteomes" id="UP000030066">
    <property type="component" value="Chromosome"/>
</dbReference>
<feature type="transmembrane region" description="Helical" evidence="1">
    <location>
        <begin position="25"/>
        <end position="46"/>
    </location>
</feature>
<keyword evidence="1" id="KW-1133">Transmembrane helix</keyword>
<dbReference type="KEGG" id="mgj:MGM1_3940"/>
<gene>
    <name evidence="2" type="ORF">MGM1_3940</name>
</gene>